<reference evidence="1" key="1">
    <citation type="submission" date="2021-06" db="EMBL/GenBank/DDBJ databases">
        <authorList>
            <person name="Kallberg Y."/>
            <person name="Tangrot J."/>
            <person name="Rosling A."/>
        </authorList>
    </citation>
    <scope>NUCLEOTIDE SEQUENCE</scope>
    <source>
        <strain evidence="1">MA453B</strain>
    </source>
</reference>
<dbReference type="Proteomes" id="UP000789405">
    <property type="component" value="Unassembled WGS sequence"/>
</dbReference>
<dbReference type="SUPFAM" id="SSF53098">
    <property type="entry name" value="Ribonuclease H-like"/>
    <property type="match status" value="1"/>
</dbReference>
<dbReference type="OrthoDB" id="2421823at2759"/>
<name>A0A9N9I1V6_9GLOM</name>
<organism evidence="1 2">
    <name type="scientific">Dentiscutata erythropus</name>
    <dbReference type="NCBI Taxonomy" id="1348616"/>
    <lineage>
        <taxon>Eukaryota</taxon>
        <taxon>Fungi</taxon>
        <taxon>Fungi incertae sedis</taxon>
        <taxon>Mucoromycota</taxon>
        <taxon>Glomeromycotina</taxon>
        <taxon>Glomeromycetes</taxon>
        <taxon>Diversisporales</taxon>
        <taxon>Gigasporaceae</taxon>
        <taxon>Dentiscutata</taxon>
    </lineage>
</organism>
<dbReference type="InterPro" id="IPR012337">
    <property type="entry name" value="RNaseH-like_sf"/>
</dbReference>
<sequence length="185" mass="21513">MDLVEKIGINADNMLRELQFSDDLEHEVLKSFLRTIPLYFECNDLFAEQLALFLDPSSKPGEVSNAAINCARKKCQAYYFENIFSGKLNKSLQEANKELECYINRPQSTLDDDINPYEWWQGSKQILPGLAALAREYLPTLTVDKEDPVKNLDKFIKIYNNDDDEDMAEKIAFLQYNMKYIDLYL</sequence>
<dbReference type="AlphaFoldDB" id="A0A9N9I1V6"/>
<evidence type="ECO:0000313" key="1">
    <source>
        <dbReference type="EMBL" id="CAG8715957.1"/>
    </source>
</evidence>
<protein>
    <submittedName>
        <fullName evidence="1">3117_t:CDS:1</fullName>
    </submittedName>
</protein>
<keyword evidence="2" id="KW-1185">Reference proteome</keyword>
<proteinExistence type="predicted"/>
<gene>
    <name evidence="1" type="ORF">DERYTH_LOCUS13941</name>
</gene>
<accession>A0A9N9I1V6</accession>
<comment type="caution">
    <text evidence="1">The sequence shown here is derived from an EMBL/GenBank/DDBJ whole genome shotgun (WGS) entry which is preliminary data.</text>
</comment>
<dbReference type="EMBL" id="CAJVPY010010150">
    <property type="protein sequence ID" value="CAG8715957.1"/>
    <property type="molecule type" value="Genomic_DNA"/>
</dbReference>
<evidence type="ECO:0000313" key="2">
    <source>
        <dbReference type="Proteomes" id="UP000789405"/>
    </source>
</evidence>